<dbReference type="PANTHER" id="PTHR30632">
    <property type="entry name" value="MOLYBDATE-BINDING PERIPLASMIC PROTEIN"/>
    <property type="match status" value="1"/>
</dbReference>
<dbReference type="PANTHER" id="PTHR30632:SF0">
    <property type="entry name" value="SULFATE-BINDING PROTEIN"/>
    <property type="match status" value="1"/>
</dbReference>
<dbReference type="GO" id="GO:0046872">
    <property type="term" value="F:metal ion binding"/>
    <property type="evidence" value="ECO:0007669"/>
    <property type="project" value="UniProtKB-KW"/>
</dbReference>
<dbReference type="RefSeq" id="WP_011973019.1">
    <property type="nucleotide sequence ID" value="NC_009635.1"/>
</dbReference>
<dbReference type="STRING" id="419665.Maeo_0299"/>
<keyword evidence="2" id="KW-0479">Metal-binding</keyword>
<accession>A6UTR5</accession>
<dbReference type="OrthoDB" id="75920at2157"/>
<organism evidence="4 5">
    <name type="scientific">Methanococcus aeolicus (strain ATCC BAA-1280 / DSM 17508 / OCM 812 / Nankai-3)</name>
    <dbReference type="NCBI Taxonomy" id="419665"/>
    <lineage>
        <taxon>Archaea</taxon>
        <taxon>Methanobacteriati</taxon>
        <taxon>Methanobacteriota</taxon>
        <taxon>Methanomada group</taxon>
        <taxon>Methanococci</taxon>
        <taxon>Methanococcales</taxon>
        <taxon>Methanococcaceae</taxon>
        <taxon>Methanococcus</taxon>
    </lineage>
</organism>
<evidence type="ECO:0000256" key="3">
    <source>
        <dbReference type="ARBA" id="ARBA00022729"/>
    </source>
</evidence>
<keyword evidence="3" id="KW-0732">Signal</keyword>
<protein>
    <submittedName>
        <fullName evidence="4">Molybdenum ABC transporter, periplasmic molybdate-binding protein</fullName>
    </submittedName>
</protein>
<dbReference type="InterPro" id="IPR005950">
    <property type="entry name" value="ModA"/>
</dbReference>
<dbReference type="EMBL" id="CP000743">
    <property type="protein sequence ID" value="ABR55887.1"/>
    <property type="molecule type" value="Genomic_DNA"/>
</dbReference>
<dbReference type="SUPFAM" id="SSF53850">
    <property type="entry name" value="Periplasmic binding protein-like II"/>
    <property type="match status" value="2"/>
</dbReference>
<evidence type="ECO:0000313" key="4">
    <source>
        <dbReference type="EMBL" id="ABR55887.1"/>
    </source>
</evidence>
<dbReference type="Proteomes" id="UP000001106">
    <property type="component" value="Chromosome"/>
</dbReference>
<dbReference type="GeneID" id="5327251"/>
<dbReference type="AlphaFoldDB" id="A6UTR5"/>
<sequence length="276" mass="30145">MNNIKLSIILSTLLLSSSIIFSGCIDSPQTIKIDKFEDLGNKGVSISIGNPEHVPAGKYAMKILDNLKKSNPEFADNITKNIVSKEVNVRAVLDKVVSKEVDAGFVYRTDAFMEKDKLNIIKIPDDVSVTPEYPISVLKDSDNKKSSEEFVKFILSKDGQDILSKYGFISPVENPKPYEVSGINDEIVVYAAASLTDAFNEIADEFEKKTGCNVKLSFASSGSLRQKIEGGAVGGTNGADVFASASLKHMDILKNEEFIGNYSIFAKNEMVVITPK</sequence>
<dbReference type="GO" id="GO:0015689">
    <property type="term" value="P:molybdate ion transport"/>
    <property type="evidence" value="ECO:0007669"/>
    <property type="project" value="InterPro"/>
</dbReference>
<dbReference type="eggNOG" id="arCOG00219">
    <property type="taxonomic scope" value="Archaea"/>
</dbReference>
<evidence type="ECO:0000313" key="5">
    <source>
        <dbReference type="Proteomes" id="UP000001106"/>
    </source>
</evidence>
<dbReference type="GO" id="GO:0030973">
    <property type="term" value="F:molybdate ion binding"/>
    <property type="evidence" value="ECO:0007669"/>
    <property type="project" value="TreeGrafter"/>
</dbReference>
<evidence type="ECO:0000256" key="2">
    <source>
        <dbReference type="ARBA" id="ARBA00022723"/>
    </source>
</evidence>
<dbReference type="PROSITE" id="PS51257">
    <property type="entry name" value="PROKAR_LIPOPROTEIN"/>
    <property type="match status" value="1"/>
</dbReference>
<gene>
    <name evidence="4" type="ordered locus">Maeo_0299</name>
</gene>
<dbReference type="Pfam" id="PF13531">
    <property type="entry name" value="SBP_bac_11"/>
    <property type="match status" value="2"/>
</dbReference>
<keyword evidence="5" id="KW-1185">Reference proteome</keyword>
<proteinExistence type="predicted"/>
<dbReference type="InterPro" id="IPR050682">
    <property type="entry name" value="ModA/WtpA"/>
</dbReference>
<name>A6UTR5_META3</name>
<keyword evidence="1" id="KW-0500">Molybdenum</keyword>
<dbReference type="NCBIfam" id="TIGR01256">
    <property type="entry name" value="modA"/>
    <property type="match status" value="2"/>
</dbReference>
<dbReference type="FunFam" id="3.40.190.10:FF:000035">
    <property type="entry name" value="Molybdate ABC transporter substrate-binding protein"/>
    <property type="match status" value="1"/>
</dbReference>
<dbReference type="Gene3D" id="3.40.190.10">
    <property type="entry name" value="Periplasmic binding protein-like II"/>
    <property type="match status" value="2"/>
</dbReference>
<dbReference type="HOGENOM" id="CLU_1048814_0_0_2"/>
<dbReference type="KEGG" id="mae:Maeo_0299"/>
<evidence type="ECO:0000256" key="1">
    <source>
        <dbReference type="ARBA" id="ARBA00022505"/>
    </source>
</evidence>
<reference evidence="4" key="1">
    <citation type="submission" date="2007-06" db="EMBL/GenBank/DDBJ databases">
        <title>Complete sequence of Methanococcus aeolicus Nankai-3.</title>
        <authorList>
            <consortium name="US DOE Joint Genome Institute"/>
            <person name="Copeland A."/>
            <person name="Lucas S."/>
            <person name="Lapidus A."/>
            <person name="Barry K."/>
            <person name="Glavina del Rio T."/>
            <person name="Dalin E."/>
            <person name="Tice H."/>
            <person name="Pitluck S."/>
            <person name="Chain P."/>
            <person name="Malfatti S."/>
            <person name="Shin M."/>
            <person name="Vergez L."/>
            <person name="Schmutz J."/>
            <person name="Larimer F."/>
            <person name="Land M."/>
            <person name="Hauser L."/>
            <person name="Kyrpides N."/>
            <person name="Lykidis A."/>
            <person name="Sieprawska-Lupa M."/>
            <person name="Whitman W.B."/>
            <person name="Richardson P."/>
        </authorList>
    </citation>
    <scope>NUCLEOTIDE SEQUENCE [LARGE SCALE GENOMIC DNA]</scope>
    <source>
        <strain evidence="4">Nankai-3</strain>
    </source>
</reference>